<comment type="caution">
    <text evidence="2">The sequence shown here is derived from an EMBL/GenBank/DDBJ whole genome shotgun (WGS) entry which is preliminary data.</text>
</comment>
<dbReference type="EMBL" id="JASSVS010000001">
    <property type="protein sequence ID" value="MDL0429811.1"/>
    <property type="molecule type" value="Genomic_DNA"/>
</dbReference>
<evidence type="ECO:0000256" key="1">
    <source>
        <dbReference type="SAM" id="Phobius"/>
    </source>
</evidence>
<evidence type="ECO:0000313" key="2">
    <source>
        <dbReference type="EMBL" id="MDL0429811.1"/>
    </source>
</evidence>
<feature type="transmembrane region" description="Helical" evidence="1">
    <location>
        <begin position="7"/>
        <end position="25"/>
    </location>
</feature>
<feature type="transmembrane region" description="Helical" evidence="1">
    <location>
        <begin position="31"/>
        <end position="50"/>
    </location>
</feature>
<sequence length="137" mass="15280">MNPLMHWISENVILTMIILVVIVAALWRYRFITIGGVVLILALGHYAQLFSGMEKRASETESAYVSCLHRELCATGSARCPVCNGLPDSDREECLQAQIDMEGLDTSNRILATCLASHEKSYIRDALDNIWNAIKPL</sequence>
<keyword evidence="3" id="KW-1185">Reference proteome</keyword>
<name>A0ABT7I6Q3_9GAMM</name>
<organism evidence="2 3">
    <name type="scientific">Marinobacter azerbaijanicus</name>
    <dbReference type="NCBI Taxonomy" id="3050455"/>
    <lineage>
        <taxon>Bacteria</taxon>
        <taxon>Pseudomonadati</taxon>
        <taxon>Pseudomonadota</taxon>
        <taxon>Gammaproteobacteria</taxon>
        <taxon>Pseudomonadales</taxon>
        <taxon>Marinobacteraceae</taxon>
        <taxon>Marinobacter</taxon>
    </lineage>
</organism>
<proteinExistence type="predicted"/>
<evidence type="ECO:0000313" key="3">
    <source>
        <dbReference type="Proteomes" id="UP001227964"/>
    </source>
</evidence>
<gene>
    <name evidence="2" type="ORF">QPM17_01635</name>
</gene>
<accession>A0ABT7I6Q3</accession>
<protein>
    <submittedName>
        <fullName evidence="2">Uncharacterized protein</fullName>
    </submittedName>
</protein>
<dbReference type="Proteomes" id="UP001227964">
    <property type="component" value="Unassembled WGS sequence"/>
</dbReference>
<keyword evidence="1" id="KW-1133">Transmembrane helix</keyword>
<reference evidence="2 3" key="1">
    <citation type="submission" date="2023-06" db="EMBL/GenBank/DDBJ databases">
        <title>Marinobacter azerbaijanicus a moderately halophilic, isolated from Urmia Lake in Azerbaijan region of Iran.</title>
        <authorList>
            <person name="Sanchez-Porro C."/>
            <person name="Aghdam E.M."/>
            <person name="Saheb S.M."/>
            <person name="Tarhriz V."/>
            <person name="Kazemi E."/>
            <person name="Ammozegar M.A."/>
            <person name="Ventosa A."/>
            <person name="Hejazi M.S."/>
        </authorList>
    </citation>
    <scope>NUCLEOTIDE SEQUENCE [LARGE SCALE GENOMIC DNA]</scope>
    <source>
        <strain evidence="2 3">TBZ242</strain>
    </source>
</reference>
<dbReference type="RefSeq" id="WP_285388228.1">
    <property type="nucleotide sequence ID" value="NZ_JASSVS010000001.1"/>
</dbReference>
<keyword evidence="1" id="KW-0472">Membrane</keyword>
<keyword evidence="1" id="KW-0812">Transmembrane</keyword>